<reference evidence="9" key="1">
    <citation type="journal article" date="2021" name="PeerJ">
        <title>Extensive microbial diversity within the chicken gut microbiome revealed by metagenomics and culture.</title>
        <authorList>
            <person name="Gilroy R."/>
            <person name="Ravi A."/>
            <person name="Getino M."/>
            <person name="Pursley I."/>
            <person name="Horton D.L."/>
            <person name="Alikhan N.F."/>
            <person name="Baker D."/>
            <person name="Gharbi K."/>
            <person name="Hall N."/>
            <person name="Watson M."/>
            <person name="Adriaenssens E.M."/>
            <person name="Foster-Nyarko E."/>
            <person name="Jarju S."/>
            <person name="Secka A."/>
            <person name="Antonio M."/>
            <person name="Oren A."/>
            <person name="Chaudhuri R.R."/>
            <person name="La Ragione R."/>
            <person name="Hildebrand F."/>
            <person name="Pallen M.J."/>
        </authorList>
    </citation>
    <scope>NUCLEOTIDE SEQUENCE</scope>
    <source>
        <strain evidence="9">ChiHjej10B9-743</strain>
    </source>
</reference>
<organism evidence="9 10">
    <name type="scientific">Candidatus Olsenella excrementavium</name>
    <dbReference type="NCBI Taxonomy" id="2838709"/>
    <lineage>
        <taxon>Bacteria</taxon>
        <taxon>Bacillati</taxon>
        <taxon>Actinomycetota</taxon>
        <taxon>Coriobacteriia</taxon>
        <taxon>Coriobacteriales</taxon>
        <taxon>Atopobiaceae</taxon>
        <taxon>Olsenella</taxon>
    </lineage>
</organism>
<keyword evidence="3 5" id="KW-0413">Isomerase</keyword>
<dbReference type="Pfam" id="PF01263">
    <property type="entry name" value="Aldose_epim"/>
    <property type="match status" value="1"/>
</dbReference>
<evidence type="ECO:0000256" key="6">
    <source>
        <dbReference type="PIRSR" id="PIRSR005096-1"/>
    </source>
</evidence>
<proteinExistence type="inferred from homology"/>
<dbReference type="Proteomes" id="UP000824133">
    <property type="component" value="Unassembled WGS sequence"/>
</dbReference>
<evidence type="ECO:0000256" key="5">
    <source>
        <dbReference type="PIRNR" id="PIRNR005096"/>
    </source>
</evidence>
<dbReference type="SUPFAM" id="SSF74650">
    <property type="entry name" value="Galactose mutarotase-like"/>
    <property type="match status" value="1"/>
</dbReference>
<evidence type="ECO:0000256" key="8">
    <source>
        <dbReference type="PIRSR" id="PIRSR005096-3"/>
    </source>
</evidence>
<feature type="binding site" evidence="8">
    <location>
        <begin position="79"/>
        <end position="80"/>
    </location>
    <ligand>
        <name>beta-D-galactose</name>
        <dbReference type="ChEBI" id="CHEBI:27667"/>
    </ligand>
</feature>
<dbReference type="Gene3D" id="2.70.98.10">
    <property type="match status" value="1"/>
</dbReference>
<protein>
    <recommendedName>
        <fullName evidence="5">Aldose 1-epimerase</fullName>
        <ecNumber evidence="5">5.1.3.3</ecNumber>
    </recommendedName>
</protein>
<name>A0A9D1ZAH6_9ACTN</name>
<comment type="catalytic activity">
    <reaction evidence="5">
        <text>alpha-D-glucose = beta-D-glucose</text>
        <dbReference type="Rhea" id="RHEA:10264"/>
        <dbReference type="ChEBI" id="CHEBI:15903"/>
        <dbReference type="ChEBI" id="CHEBI:17925"/>
        <dbReference type="EC" id="5.1.3.3"/>
    </reaction>
</comment>
<dbReference type="GO" id="GO:0030246">
    <property type="term" value="F:carbohydrate binding"/>
    <property type="evidence" value="ECO:0007669"/>
    <property type="project" value="InterPro"/>
</dbReference>
<reference evidence="9" key="2">
    <citation type="submission" date="2021-04" db="EMBL/GenBank/DDBJ databases">
        <authorList>
            <person name="Gilroy R."/>
        </authorList>
    </citation>
    <scope>NUCLEOTIDE SEQUENCE</scope>
    <source>
        <strain evidence="9">ChiHjej10B9-743</strain>
    </source>
</reference>
<dbReference type="AlphaFoldDB" id="A0A9D1ZAH6"/>
<evidence type="ECO:0000313" key="9">
    <source>
        <dbReference type="EMBL" id="HIY79233.1"/>
    </source>
</evidence>
<feature type="binding site" evidence="7">
    <location>
        <position position="257"/>
    </location>
    <ligand>
        <name>beta-D-galactose</name>
        <dbReference type="ChEBI" id="CHEBI:27667"/>
    </ligand>
</feature>
<feature type="active site" description="Proton acceptor" evidence="6">
    <location>
        <position position="324"/>
    </location>
</feature>
<evidence type="ECO:0000256" key="2">
    <source>
        <dbReference type="ARBA" id="ARBA00006206"/>
    </source>
</evidence>
<evidence type="ECO:0000256" key="3">
    <source>
        <dbReference type="ARBA" id="ARBA00023235"/>
    </source>
</evidence>
<accession>A0A9D1ZAH6</accession>
<dbReference type="CDD" id="cd09019">
    <property type="entry name" value="galactose_mutarotase_like"/>
    <property type="match status" value="1"/>
</dbReference>
<dbReference type="InterPro" id="IPR008183">
    <property type="entry name" value="Aldose_1/G6P_1-epimerase"/>
</dbReference>
<dbReference type="InterPro" id="IPR011013">
    <property type="entry name" value="Gal_mutarotase_sf_dom"/>
</dbReference>
<dbReference type="InterPro" id="IPR014718">
    <property type="entry name" value="GH-type_carb-bd"/>
</dbReference>
<dbReference type="PIRSF" id="PIRSF005096">
    <property type="entry name" value="GALM"/>
    <property type="match status" value="1"/>
</dbReference>
<dbReference type="PANTHER" id="PTHR10091:SF0">
    <property type="entry name" value="GALACTOSE MUTAROTASE"/>
    <property type="match status" value="1"/>
</dbReference>
<keyword evidence="4 5" id="KW-0119">Carbohydrate metabolism</keyword>
<dbReference type="PANTHER" id="PTHR10091">
    <property type="entry name" value="ALDOSE-1-EPIMERASE"/>
    <property type="match status" value="1"/>
</dbReference>
<feature type="active site" description="Proton donor" evidence="6">
    <location>
        <position position="185"/>
    </location>
</feature>
<sequence>MLEVTSFDSTPDGAEAHAYTLSTAHARATVSDFGATLLGMEVPDRDGTFADVILGFADVKGYAGVNGSCYGGVIGPMANRTDRAEVPIDGTIYHLLGNDGANKENNLHSDLAHGLHKRLWDASYDESTNTLVLSCSLSDGELGLPGNRTFTASYTLAEPEGGVAELTLRFGCTTDARTVVNMTSHTYVNLAGHAAGSVLGQTAVIDADTYLPLREDSVSEGFAEAVDDTPFDFRTPKALGTDIDADCEQLRRARGYDHCFCVRGYEPGAEPRHAMRLEDPESGRALDILITMPGAHLYTGNWCDDAEGVKDGASYHPRDGVAFEPEFYPDFPHHAEWDQPVCEPGRPYDQTIVYRFSTI</sequence>
<gene>
    <name evidence="9" type="ORF">IAA42_02195</name>
</gene>
<evidence type="ECO:0000256" key="7">
    <source>
        <dbReference type="PIRSR" id="PIRSR005096-2"/>
    </source>
</evidence>
<dbReference type="EMBL" id="DXCP01000015">
    <property type="protein sequence ID" value="HIY79233.1"/>
    <property type="molecule type" value="Genomic_DNA"/>
</dbReference>
<dbReference type="GO" id="GO:0006006">
    <property type="term" value="P:glucose metabolic process"/>
    <property type="evidence" value="ECO:0007669"/>
    <property type="project" value="TreeGrafter"/>
</dbReference>
<comment type="pathway">
    <text evidence="1 5">Carbohydrate metabolism; hexose metabolism.</text>
</comment>
<dbReference type="InterPro" id="IPR015443">
    <property type="entry name" value="Aldose_1-epimerase"/>
</dbReference>
<comment type="similarity">
    <text evidence="2 5">Belongs to the aldose epimerase family.</text>
</comment>
<evidence type="ECO:0000313" key="10">
    <source>
        <dbReference type="Proteomes" id="UP000824133"/>
    </source>
</evidence>
<dbReference type="InterPro" id="IPR047215">
    <property type="entry name" value="Galactose_mutarotase-like"/>
</dbReference>
<dbReference type="GO" id="GO:0004034">
    <property type="term" value="F:aldose 1-epimerase activity"/>
    <property type="evidence" value="ECO:0007669"/>
    <property type="project" value="UniProtKB-EC"/>
</dbReference>
<dbReference type="EC" id="5.1.3.3" evidence="5"/>
<comment type="caution">
    <text evidence="9">The sequence shown here is derived from an EMBL/GenBank/DDBJ whole genome shotgun (WGS) entry which is preliminary data.</text>
</comment>
<dbReference type="GO" id="GO:0033499">
    <property type="term" value="P:galactose catabolic process via UDP-galactose, Leloir pathway"/>
    <property type="evidence" value="ECO:0007669"/>
    <property type="project" value="TreeGrafter"/>
</dbReference>
<evidence type="ECO:0000256" key="4">
    <source>
        <dbReference type="ARBA" id="ARBA00023277"/>
    </source>
</evidence>
<evidence type="ECO:0000256" key="1">
    <source>
        <dbReference type="ARBA" id="ARBA00005028"/>
    </source>
</evidence>
<feature type="binding site" evidence="8">
    <location>
        <begin position="185"/>
        <end position="187"/>
    </location>
    <ligand>
        <name>beta-D-galactose</name>
        <dbReference type="ChEBI" id="CHEBI:27667"/>
    </ligand>
</feature>